<feature type="compositionally biased region" description="Acidic residues" evidence="2">
    <location>
        <begin position="387"/>
        <end position="403"/>
    </location>
</feature>
<keyword evidence="5" id="KW-1185">Reference proteome</keyword>
<feature type="region of interest" description="Disordered" evidence="2">
    <location>
        <begin position="330"/>
        <end position="349"/>
    </location>
</feature>
<feature type="compositionally biased region" description="Basic residues" evidence="2">
    <location>
        <begin position="1"/>
        <end position="15"/>
    </location>
</feature>
<dbReference type="InterPro" id="IPR016024">
    <property type="entry name" value="ARM-type_fold"/>
</dbReference>
<dbReference type="GO" id="GO:0042273">
    <property type="term" value="P:ribosomal large subunit biogenesis"/>
    <property type="evidence" value="ECO:0007669"/>
    <property type="project" value="TreeGrafter"/>
</dbReference>
<dbReference type="SUPFAM" id="SSF48371">
    <property type="entry name" value="ARM repeat"/>
    <property type="match status" value="1"/>
</dbReference>
<dbReference type="CDD" id="cd13394">
    <property type="entry name" value="Syo1_like"/>
    <property type="match status" value="1"/>
</dbReference>
<feature type="compositionally biased region" description="Basic and acidic residues" evidence="2">
    <location>
        <begin position="340"/>
        <end position="349"/>
    </location>
</feature>
<dbReference type="Gene3D" id="1.25.10.10">
    <property type="entry name" value="Leucine-rich Repeat Variant"/>
    <property type="match status" value="1"/>
</dbReference>
<reference evidence="5" key="1">
    <citation type="journal article" date="2014" name="Proc. Natl. Acad. Sci. U.S.A.">
        <title>Extensive sampling of basidiomycete genomes demonstrates inadequacy of the white-rot/brown-rot paradigm for wood decay fungi.</title>
        <authorList>
            <person name="Riley R."/>
            <person name="Salamov A.A."/>
            <person name="Brown D.W."/>
            <person name="Nagy L.G."/>
            <person name="Floudas D."/>
            <person name="Held B.W."/>
            <person name="Levasseur A."/>
            <person name="Lombard V."/>
            <person name="Morin E."/>
            <person name="Otillar R."/>
            <person name="Lindquist E.A."/>
            <person name="Sun H."/>
            <person name="LaButti K.M."/>
            <person name="Schmutz J."/>
            <person name="Jabbour D."/>
            <person name="Luo H."/>
            <person name="Baker S.E."/>
            <person name="Pisabarro A.G."/>
            <person name="Walton J.D."/>
            <person name="Blanchette R.A."/>
            <person name="Henrissat B."/>
            <person name="Martin F."/>
            <person name="Cullen D."/>
            <person name="Hibbett D.S."/>
            <person name="Grigoriev I.V."/>
        </authorList>
    </citation>
    <scope>NUCLEOTIDE SEQUENCE [LARGE SCALE GENOMIC DNA]</scope>
    <source>
        <strain evidence="5">FD-172 SS1</strain>
    </source>
</reference>
<dbReference type="Proteomes" id="UP000027195">
    <property type="component" value="Unassembled WGS sequence"/>
</dbReference>
<feature type="domain" description="SYO1-like TPR repeats" evidence="3">
    <location>
        <begin position="445"/>
        <end position="672"/>
    </location>
</feature>
<dbReference type="GO" id="GO:0051082">
    <property type="term" value="F:unfolded protein binding"/>
    <property type="evidence" value="ECO:0007669"/>
    <property type="project" value="TreeGrafter"/>
</dbReference>
<dbReference type="EMBL" id="KL198031">
    <property type="protein sequence ID" value="KDQ15679.1"/>
    <property type="molecule type" value="Genomic_DNA"/>
</dbReference>
<organism evidence="4 5">
    <name type="scientific">Botryobasidium botryosum (strain FD-172 SS1)</name>
    <dbReference type="NCBI Taxonomy" id="930990"/>
    <lineage>
        <taxon>Eukaryota</taxon>
        <taxon>Fungi</taxon>
        <taxon>Dikarya</taxon>
        <taxon>Basidiomycota</taxon>
        <taxon>Agaricomycotina</taxon>
        <taxon>Agaricomycetes</taxon>
        <taxon>Cantharellales</taxon>
        <taxon>Botryobasidiaceae</taxon>
        <taxon>Botryobasidium</taxon>
    </lineage>
</organism>
<dbReference type="PANTHER" id="PTHR13347">
    <property type="entry name" value="HEAT REPEAT-CONTAINING PROTEIN 3"/>
    <property type="match status" value="1"/>
</dbReference>
<dbReference type="GO" id="GO:0006606">
    <property type="term" value="P:protein import into nucleus"/>
    <property type="evidence" value="ECO:0007669"/>
    <property type="project" value="TreeGrafter"/>
</dbReference>
<comment type="similarity">
    <text evidence="1">Belongs to the nuclear import and ribosome assembly adapter family.</text>
</comment>
<dbReference type="HOGENOM" id="CLU_016860_0_0_1"/>
<evidence type="ECO:0000313" key="4">
    <source>
        <dbReference type="EMBL" id="KDQ15679.1"/>
    </source>
</evidence>
<feature type="region of interest" description="Disordered" evidence="2">
    <location>
        <begin position="1"/>
        <end position="29"/>
    </location>
</feature>
<evidence type="ECO:0000256" key="2">
    <source>
        <dbReference type="SAM" id="MobiDB-lite"/>
    </source>
</evidence>
<sequence>MGKSQKKRSARRHNPVRVPDSHLPSGLAAATSTSSKTEAVLPIIEKLESADAEDRVWACAAVCTLIQNDPSTRRLLQGKNIVGVLITRLSDSVEEVVSEAAGALRNLCIDGGYDICAEMYNKNIVAPLKTFIPKISITLTQFLASPSTAPENAKKLVFEFAENVITIIWCLSETSNKALQAVNNASITSFLMSFLLHRENLPKATVTAAAQCLYVLTDDNSPAIDDVRSSPEYITCLMEIAQSSEPSETNGHAMEVDQKTLEEERSLGLRVLACGILRNITPLPPMIPAAAIDIERTIIVPFLVPLLSIPLEDLATRAHTLASQPVYTLPRAPGLNQTPKSDHKSAAEQELERIEMRLRTIQLALEILTTVCARLPDPTEPEKGSDSEMDDAVNPGDDDDDIKDDLKEETLPAGTEASLLSALTPPLLVLARPTLLSFPPPSMPSIHPPTTSALGAVHVAAFECLNNLFLGIEQATVANDASSEAVGVWGQIWSVLYEVGRPSEAPERGQERRKEVWEVAAGVLWGLARVSKGHLVPQEEQVKILIELCDTTKDDKTKVKCIGTLGCLAQCLSTIDANKVISTYLLNLLTSTQPEPLIQAVSELIDIFSDEESPYDVNFREGRWVETLAAAQPGVRRVVKGIDRRKEGGRELRRWADEMVMNLSAFIDYRRALKL</sequence>
<name>A0A067MJD7_BOTB1</name>
<dbReference type="AlphaFoldDB" id="A0A067MJD7"/>
<dbReference type="InterPro" id="IPR011989">
    <property type="entry name" value="ARM-like"/>
</dbReference>
<dbReference type="Pfam" id="PF00514">
    <property type="entry name" value="Arm"/>
    <property type="match status" value="1"/>
</dbReference>
<feature type="region of interest" description="Disordered" evidence="2">
    <location>
        <begin position="375"/>
        <end position="405"/>
    </location>
</feature>
<evidence type="ECO:0000313" key="5">
    <source>
        <dbReference type="Proteomes" id="UP000027195"/>
    </source>
</evidence>
<evidence type="ECO:0000256" key="1">
    <source>
        <dbReference type="ARBA" id="ARBA00049983"/>
    </source>
</evidence>
<dbReference type="STRING" id="930990.A0A067MJD7"/>
<accession>A0A067MJD7</accession>
<dbReference type="InParanoid" id="A0A067MJD7"/>
<dbReference type="InterPro" id="IPR057990">
    <property type="entry name" value="TPR_SYO1"/>
</dbReference>
<evidence type="ECO:0000259" key="3">
    <source>
        <dbReference type="Pfam" id="PF25567"/>
    </source>
</evidence>
<dbReference type="OrthoDB" id="288703at2759"/>
<gene>
    <name evidence="4" type="ORF">BOTBODRAFT_108287</name>
</gene>
<dbReference type="PANTHER" id="PTHR13347:SF1">
    <property type="entry name" value="HEAT REPEAT-CONTAINING PROTEIN 3"/>
    <property type="match status" value="1"/>
</dbReference>
<dbReference type="Pfam" id="PF25567">
    <property type="entry name" value="TPR_SYO1"/>
    <property type="match status" value="1"/>
</dbReference>
<proteinExistence type="inferred from homology"/>
<dbReference type="InterPro" id="IPR052616">
    <property type="entry name" value="SYO1-like"/>
</dbReference>
<protein>
    <recommendedName>
        <fullName evidence="3">SYO1-like TPR repeats domain-containing protein</fullName>
    </recommendedName>
</protein>
<dbReference type="InterPro" id="IPR000225">
    <property type="entry name" value="Armadillo"/>
</dbReference>
<dbReference type="FunCoup" id="A0A067MJD7">
    <property type="interactions" value="71"/>
</dbReference>